<evidence type="ECO:0000313" key="2">
    <source>
        <dbReference type="Proteomes" id="UP000228906"/>
    </source>
</evidence>
<name>A0A2H0UVQ1_9BACT</name>
<evidence type="ECO:0000313" key="1">
    <source>
        <dbReference type="EMBL" id="PIR90883.1"/>
    </source>
</evidence>
<organism evidence="1 2">
    <name type="scientific">bacterium (Candidatus Gribaldobacteria) CG10_big_fil_rev_8_21_14_0_10_41_12</name>
    <dbReference type="NCBI Taxonomy" id="2014277"/>
    <lineage>
        <taxon>Bacteria</taxon>
        <taxon>Candidatus Gribaldobacteria</taxon>
    </lineage>
</organism>
<dbReference type="Proteomes" id="UP000228906">
    <property type="component" value="Unassembled WGS sequence"/>
</dbReference>
<dbReference type="EMBL" id="PFAV01000070">
    <property type="protein sequence ID" value="PIR90883.1"/>
    <property type="molecule type" value="Genomic_DNA"/>
</dbReference>
<sequence>MDRKILRGKAIALRKNGKTYLEIQKELKVKIPKSTLSDWCQGVPLPPEYGPRINLLNLTNCEKGRAVAVVVNRHRREEFLQKLRDRNFYLLKKTNKHVLKMLLAMIYICEGSNWSVHRGLVLGNTDPDLINFYIFLLKTCYPDIITHDNLRCRIGCRADQDIKKLEKFWSGVTKIPLNHFNKTTVDPRTAGKPTKKKDYKGVCVINSRSTEIQLELEIIARMLFKNLIKKGH</sequence>
<protein>
    <submittedName>
        <fullName evidence="1">Uncharacterized protein</fullName>
    </submittedName>
</protein>
<gene>
    <name evidence="1" type="ORF">COU03_03740</name>
</gene>
<accession>A0A2H0UVQ1</accession>
<comment type="caution">
    <text evidence="1">The sequence shown here is derived from an EMBL/GenBank/DDBJ whole genome shotgun (WGS) entry which is preliminary data.</text>
</comment>
<dbReference type="AlphaFoldDB" id="A0A2H0UVQ1"/>
<reference evidence="2" key="1">
    <citation type="submission" date="2017-09" db="EMBL/GenBank/DDBJ databases">
        <title>Depth-based differentiation of microbial function through sediment-hosted aquifers and enrichment of novel symbionts in the deep terrestrial subsurface.</title>
        <authorList>
            <person name="Probst A.J."/>
            <person name="Ladd B."/>
            <person name="Jarett J.K."/>
            <person name="Geller-Mcgrath D.E."/>
            <person name="Sieber C.M.K."/>
            <person name="Emerson J.B."/>
            <person name="Anantharaman K."/>
            <person name="Thomas B.C."/>
            <person name="Malmstrom R."/>
            <person name="Stieglmeier M."/>
            <person name="Klingl A."/>
            <person name="Woyke T."/>
            <person name="Ryan C.M."/>
            <person name="Banfield J.F."/>
        </authorList>
    </citation>
    <scope>NUCLEOTIDE SEQUENCE [LARGE SCALE GENOMIC DNA]</scope>
</reference>
<proteinExistence type="predicted"/>